<comment type="subcellular location">
    <subcellularLocation>
        <location evidence="1">Membrane</location>
        <topology evidence="1">Multi-pass membrane protein</topology>
    </subcellularLocation>
</comment>
<evidence type="ECO:0000256" key="4">
    <source>
        <dbReference type="ARBA" id="ARBA00023136"/>
    </source>
</evidence>
<feature type="compositionally biased region" description="Acidic residues" evidence="6">
    <location>
        <begin position="273"/>
        <end position="284"/>
    </location>
</feature>
<dbReference type="EMBL" id="NMPR01000045">
    <property type="protein sequence ID" value="KAA8632958.1"/>
    <property type="molecule type" value="Genomic_DNA"/>
</dbReference>
<accession>A0A8S8ZU27</accession>
<dbReference type="GO" id="GO:0016020">
    <property type="term" value="C:membrane"/>
    <property type="evidence" value="ECO:0007669"/>
    <property type="project" value="UniProtKB-SubCell"/>
</dbReference>
<sequence length="300" mass="33402">MTSIRMKLAIWLAFFLNFAAYFPAFVYATLWMGIGHKDDLDSLATLQAEDAPGKLIKTGFIVAALIILLDVYIFCLPWPVIGSLESLKKTEKRRERVKVYAVFGTAAMGIVASIVSCVFKVKQEGSTVDLMWSTGAVVISVSVEANIAVIVASVPGFSKFLRFHVAPWPPVKRILEGWFRVKVHDSNDHNVPRSGRDQLPMGMVNQQGNMPRELKESWLFKSDKSQSSENSGTTHQEEQEQQQERVDQVGYELKSKGVVTVVEAGGKKKMEEEQQEAVQQDDVDLEKGLGKGHGAQEERS</sequence>
<evidence type="ECO:0000256" key="7">
    <source>
        <dbReference type="SAM" id="Phobius"/>
    </source>
</evidence>
<feature type="compositionally biased region" description="Basic and acidic residues" evidence="6">
    <location>
        <begin position="235"/>
        <end position="247"/>
    </location>
</feature>
<feature type="transmembrane region" description="Helical" evidence="7">
    <location>
        <begin position="133"/>
        <end position="154"/>
    </location>
</feature>
<evidence type="ECO:0000256" key="1">
    <source>
        <dbReference type="ARBA" id="ARBA00004141"/>
    </source>
</evidence>
<dbReference type="PANTHER" id="PTHR33048">
    <property type="entry name" value="PTH11-LIKE INTEGRAL MEMBRANE PROTEIN (AFU_ORTHOLOGUE AFUA_5G11245)"/>
    <property type="match status" value="1"/>
</dbReference>
<feature type="transmembrane region" description="Helical" evidence="7">
    <location>
        <begin position="59"/>
        <end position="78"/>
    </location>
</feature>
<keyword evidence="3 7" id="KW-1133">Transmembrane helix</keyword>
<organism evidence="9 10">
    <name type="scientific">Sordaria macrospora</name>
    <dbReference type="NCBI Taxonomy" id="5147"/>
    <lineage>
        <taxon>Eukaryota</taxon>
        <taxon>Fungi</taxon>
        <taxon>Dikarya</taxon>
        <taxon>Ascomycota</taxon>
        <taxon>Pezizomycotina</taxon>
        <taxon>Sordariomycetes</taxon>
        <taxon>Sordariomycetidae</taxon>
        <taxon>Sordariales</taxon>
        <taxon>Sordariaceae</taxon>
        <taxon>Sordaria</taxon>
    </lineage>
</organism>
<evidence type="ECO:0000313" key="10">
    <source>
        <dbReference type="Proteomes" id="UP000433876"/>
    </source>
</evidence>
<evidence type="ECO:0000256" key="3">
    <source>
        <dbReference type="ARBA" id="ARBA00022989"/>
    </source>
</evidence>
<evidence type="ECO:0000256" key="5">
    <source>
        <dbReference type="ARBA" id="ARBA00038359"/>
    </source>
</evidence>
<protein>
    <recommendedName>
        <fullName evidence="8">Rhodopsin domain-containing protein</fullName>
    </recommendedName>
</protein>
<dbReference type="Proteomes" id="UP000433876">
    <property type="component" value="Unassembled WGS sequence"/>
</dbReference>
<keyword evidence="2 7" id="KW-0812">Transmembrane</keyword>
<dbReference type="VEuPathDB" id="FungiDB:SMAC_02044"/>
<comment type="caution">
    <text evidence="9">The sequence shown here is derived from an EMBL/GenBank/DDBJ whole genome shotgun (WGS) entry which is preliminary data.</text>
</comment>
<gene>
    <name evidence="9" type="ORF">SMACR_02044</name>
</gene>
<feature type="compositionally biased region" description="Basic and acidic residues" evidence="6">
    <location>
        <begin position="186"/>
        <end position="196"/>
    </location>
</feature>
<dbReference type="Pfam" id="PF20684">
    <property type="entry name" value="Fung_rhodopsin"/>
    <property type="match status" value="1"/>
</dbReference>
<evidence type="ECO:0000256" key="2">
    <source>
        <dbReference type="ARBA" id="ARBA00022692"/>
    </source>
</evidence>
<name>A0A8S8ZU27_SORMA</name>
<dbReference type="InterPro" id="IPR049326">
    <property type="entry name" value="Rhodopsin_dom_fungi"/>
</dbReference>
<feature type="region of interest" description="Disordered" evidence="6">
    <location>
        <begin position="186"/>
        <end position="206"/>
    </location>
</feature>
<proteinExistence type="inferred from homology"/>
<evidence type="ECO:0000259" key="8">
    <source>
        <dbReference type="Pfam" id="PF20684"/>
    </source>
</evidence>
<comment type="similarity">
    <text evidence="5">Belongs to the SAT4 family.</text>
</comment>
<feature type="region of interest" description="Disordered" evidence="6">
    <location>
        <begin position="222"/>
        <end position="251"/>
    </location>
</feature>
<reference evidence="9 10" key="1">
    <citation type="submission" date="2017-07" db="EMBL/GenBank/DDBJ databases">
        <title>Genome sequence of the Sordaria macrospora wild type strain R19027.</title>
        <authorList>
            <person name="Nowrousian M."/>
            <person name="Teichert I."/>
            <person name="Kueck U."/>
        </authorList>
    </citation>
    <scope>NUCLEOTIDE SEQUENCE [LARGE SCALE GENOMIC DNA]</scope>
    <source>
        <strain evidence="9 10">R19027</strain>
        <tissue evidence="9">Mycelium</tissue>
    </source>
</reference>
<feature type="compositionally biased region" description="Basic and acidic residues" evidence="6">
    <location>
        <begin position="285"/>
        <end position="300"/>
    </location>
</feature>
<feature type="transmembrane region" description="Helical" evidence="7">
    <location>
        <begin position="99"/>
        <end position="121"/>
    </location>
</feature>
<dbReference type="AlphaFoldDB" id="A0A8S8ZU27"/>
<dbReference type="PANTHER" id="PTHR33048:SF47">
    <property type="entry name" value="INTEGRAL MEMBRANE PROTEIN-RELATED"/>
    <property type="match status" value="1"/>
</dbReference>
<feature type="domain" description="Rhodopsin" evidence="8">
    <location>
        <begin position="57"/>
        <end position="161"/>
    </location>
</feature>
<dbReference type="InterPro" id="IPR052337">
    <property type="entry name" value="SAT4-like"/>
</dbReference>
<evidence type="ECO:0000313" key="9">
    <source>
        <dbReference type="EMBL" id="KAA8632958.1"/>
    </source>
</evidence>
<feature type="region of interest" description="Disordered" evidence="6">
    <location>
        <begin position="265"/>
        <end position="300"/>
    </location>
</feature>
<keyword evidence="4 7" id="KW-0472">Membrane</keyword>
<evidence type="ECO:0000256" key="6">
    <source>
        <dbReference type="SAM" id="MobiDB-lite"/>
    </source>
</evidence>